<reference evidence="9 10" key="1">
    <citation type="submission" date="2016-10" db="EMBL/GenBank/DDBJ databases">
        <authorList>
            <person name="de Groot N.N."/>
        </authorList>
    </citation>
    <scope>NUCLEOTIDE SEQUENCE [LARGE SCALE GENOMIC DNA]</scope>
    <source>
        <strain evidence="9 10">NLAE-zl-G419</strain>
    </source>
</reference>
<dbReference type="Pfam" id="PF13145">
    <property type="entry name" value="Rotamase_2"/>
    <property type="match status" value="1"/>
</dbReference>
<dbReference type="PANTHER" id="PTHR47245:SF1">
    <property type="entry name" value="FOLDASE PROTEIN PRSA"/>
    <property type="match status" value="1"/>
</dbReference>
<dbReference type="InterPro" id="IPR000297">
    <property type="entry name" value="PPIase_PpiC"/>
</dbReference>
<evidence type="ECO:0000259" key="7">
    <source>
        <dbReference type="PROSITE" id="PS50198"/>
    </source>
</evidence>
<dbReference type="Pfam" id="PF13624">
    <property type="entry name" value="SurA_N_3"/>
    <property type="match status" value="1"/>
</dbReference>
<comment type="catalytic activity">
    <reaction evidence="1">
        <text>[protein]-peptidylproline (omega=180) = [protein]-peptidylproline (omega=0)</text>
        <dbReference type="Rhea" id="RHEA:16237"/>
        <dbReference type="Rhea" id="RHEA-COMP:10747"/>
        <dbReference type="Rhea" id="RHEA-COMP:10748"/>
        <dbReference type="ChEBI" id="CHEBI:83833"/>
        <dbReference type="ChEBI" id="CHEBI:83834"/>
        <dbReference type="EC" id="5.2.1.8"/>
    </reaction>
</comment>
<proteinExistence type="predicted"/>
<dbReference type="EMBL" id="QAMZ01000043">
    <property type="protein sequence ID" value="PWL53047.1"/>
    <property type="molecule type" value="Genomic_DNA"/>
</dbReference>
<keyword evidence="3" id="KW-0732">Signal</keyword>
<dbReference type="InterPro" id="IPR027304">
    <property type="entry name" value="Trigger_fact/SurA_dom_sf"/>
</dbReference>
<dbReference type="STRING" id="1529.SAMN04487885_101314"/>
<dbReference type="GO" id="GO:0003755">
    <property type="term" value="F:peptidyl-prolyl cis-trans isomerase activity"/>
    <property type="evidence" value="ECO:0007669"/>
    <property type="project" value="UniProtKB-KW"/>
</dbReference>
<evidence type="ECO:0000256" key="5">
    <source>
        <dbReference type="ARBA" id="ARBA00023235"/>
    </source>
</evidence>
<sequence>MKKIKAGAVILAGGLILTLVGCNMIERTPESIKKSAVAKVNGKNITLEEVDLNLKELLDTFKSKYGEKYMDNPKIAQQILNQREKILNKMINEKILVAIAEKEKIVPSQEELTKKVDNQIEGYKNKYKDDDYKKTLEKMGFTDESFKEYLKNKIIGETTINNLTKDIKVNEEEQEKYYEENKKKFIANDEGILVKHLLFDNELDAQKLYDQIQSKETTFNDVYTKYENNKYENKKPIAENIGVVSEKNSKLIKEFLDGLKPLKEGEISKPVKTKFGYHIIQAGATFKKGDQMQFNDVKSQINQILNNQKKSKVLKDEMEKWKKEFDVKIYDDNLKGGLKVNINSKK</sequence>
<gene>
    <name evidence="8" type="ORF">DBY38_09245</name>
    <name evidence="9" type="ORF">SAMN04487885_101314</name>
</gene>
<keyword evidence="4 6" id="KW-0697">Rotamase</keyword>
<dbReference type="InterPro" id="IPR050245">
    <property type="entry name" value="PrsA_foldase"/>
</dbReference>
<dbReference type="Gene3D" id="1.10.4030.10">
    <property type="entry name" value="Porin chaperone SurA, peptide-binding domain"/>
    <property type="match status" value="1"/>
</dbReference>
<dbReference type="InterPro" id="IPR046357">
    <property type="entry name" value="PPIase_dom_sf"/>
</dbReference>
<name>A0A1I2JB56_9CLOT</name>
<evidence type="ECO:0000256" key="1">
    <source>
        <dbReference type="ARBA" id="ARBA00000971"/>
    </source>
</evidence>
<evidence type="ECO:0000256" key="3">
    <source>
        <dbReference type="ARBA" id="ARBA00022729"/>
    </source>
</evidence>
<reference evidence="8 11" key="2">
    <citation type="submission" date="2018-03" db="EMBL/GenBank/DDBJ databases">
        <title>The uncultured portion of the human microbiome is neutrally assembled.</title>
        <authorList>
            <person name="Jeraldo P."/>
            <person name="Boardman L."/>
            <person name="White B.A."/>
            <person name="Nelson H."/>
            <person name="Goldenfeld N."/>
            <person name="Chia N."/>
        </authorList>
    </citation>
    <scope>NUCLEOTIDE SEQUENCE [LARGE SCALE GENOMIC DNA]</scope>
    <source>
        <strain evidence="8">CIM:MAG 903</strain>
    </source>
</reference>
<dbReference type="Proteomes" id="UP000182135">
    <property type="component" value="Unassembled WGS sequence"/>
</dbReference>
<dbReference type="GeneID" id="90544579"/>
<evidence type="ECO:0000313" key="8">
    <source>
        <dbReference type="EMBL" id="PWL53047.1"/>
    </source>
</evidence>
<dbReference type="SUPFAM" id="SSF109998">
    <property type="entry name" value="Triger factor/SurA peptide-binding domain-like"/>
    <property type="match status" value="1"/>
</dbReference>
<dbReference type="PROSITE" id="PS50198">
    <property type="entry name" value="PPIC_PPIASE_2"/>
    <property type="match status" value="1"/>
</dbReference>
<evidence type="ECO:0000256" key="2">
    <source>
        <dbReference type="ARBA" id="ARBA00013194"/>
    </source>
</evidence>
<accession>A0A1I2JB56</accession>
<protein>
    <recommendedName>
        <fullName evidence="2">peptidylprolyl isomerase</fullName>
        <ecNumber evidence="2">5.2.1.8</ecNumber>
    </recommendedName>
</protein>
<dbReference type="EMBL" id="FOOE01000001">
    <property type="protein sequence ID" value="SFF51764.1"/>
    <property type="molecule type" value="Genomic_DNA"/>
</dbReference>
<dbReference type="RefSeq" id="WP_074844171.1">
    <property type="nucleotide sequence ID" value="NZ_BAAACD010000019.1"/>
</dbReference>
<organism evidence="9 10">
    <name type="scientific">Clostridium cadaveris</name>
    <dbReference type="NCBI Taxonomy" id="1529"/>
    <lineage>
        <taxon>Bacteria</taxon>
        <taxon>Bacillati</taxon>
        <taxon>Bacillota</taxon>
        <taxon>Clostridia</taxon>
        <taxon>Eubacteriales</taxon>
        <taxon>Clostridiaceae</taxon>
        <taxon>Clostridium</taxon>
    </lineage>
</organism>
<dbReference type="PANTHER" id="PTHR47245">
    <property type="entry name" value="PEPTIDYLPROLYL ISOMERASE"/>
    <property type="match status" value="1"/>
</dbReference>
<dbReference type="eggNOG" id="COG0760">
    <property type="taxonomic scope" value="Bacteria"/>
</dbReference>
<dbReference type="OrthoDB" id="14196at2"/>
<evidence type="ECO:0000313" key="9">
    <source>
        <dbReference type="EMBL" id="SFF51764.1"/>
    </source>
</evidence>
<keyword evidence="10" id="KW-1185">Reference proteome</keyword>
<dbReference type="SUPFAM" id="SSF54534">
    <property type="entry name" value="FKBP-like"/>
    <property type="match status" value="1"/>
</dbReference>
<evidence type="ECO:0000256" key="4">
    <source>
        <dbReference type="ARBA" id="ARBA00023110"/>
    </source>
</evidence>
<evidence type="ECO:0000256" key="6">
    <source>
        <dbReference type="PROSITE-ProRule" id="PRU00278"/>
    </source>
</evidence>
<dbReference type="AlphaFoldDB" id="A0A1I2JB56"/>
<keyword evidence="5 6" id="KW-0413">Isomerase</keyword>
<dbReference type="PROSITE" id="PS51257">
    <property type="entry name" value="PROKAR_LIPOPROTEIN"/>
    <property type="match status" value="1"/>
</dbReference>
<dbReference type="Proteomes" id="UP000246114">
    <property type="component" value="Unassembled WGS sequence"/>
</dbReference>
<dbReference type="Gene3D" id="3.10.50.40">
    <property type="match status" value="1"/>
</dbReference>
<evidence type="ECO:0000313" key="11">
    <source>
        <dbReference type="Proteomes" id="UP000246114"/>
    </source>
</evidence>
<dbReference type="NCBIfam" id="NF000809">
    <property type="entry name" value="PRK00059.1"/>
    <property type="match status" value="1"/>
</dbReference>
<feature type="domain" description="PpiC" evidence="7">
    <location>
        <begin position="189"/>
        <end position="284"/>
    </location>
</feature>
<evidence type="ECO:0000313" key="10">
    <source>
        <dbReference type="Proteomes" id="UP000182135"/>
    </source>
</evidence>
<dbReference type="EC" id="5.2.1.8" evidence="2"/>